<proteinExistence type="predicted"/>
<evidence type="ECO:0000313" key="9">
    <source>
        <dbReference type="Proteomes" id="UP000092884"/>
    </source>
</evidence>
<feature type="transmembrane region" description="Helical" evidence="6">
    <location>
        <begin position="236"/>
        <end position="256"/>
    </location>
</feature>
<dbReference type="Gene3D" id="3.40.1710.10">
    <property type="entry name" value="abc type-2 transporter like domain"/>
    <property type="match status" value="1"/>
</dbReference>
<dbReference type="GO" id="GO:0005886">
    <property type="term" value="C:plasma membrane"/>
    <property type="evidence" value="ECO:0007669"/>
    <property type="project" value="UniProtKB-SubCell"/>
</dbReference>
<evidence type="ECO:0000313" key="8">
    <source>
        <dbReference type="EMBL" id="ANV97712.1"/>
    </source>
</evidence>
<dbReference type="STRING" id="222136.BBW65_02330"/>
<evidence type="ECO:0000256" key="5">
    <source>
        <dbReference type="ARBA" id="ARBA00023136"/>
    </source>
</evidence>
<evidence type="ECO:0000256" key="1">
    <source>
        <dbReference type="ARBA" id="ARBA00004651"/>
    </source>
</evidence>
<feature type="transmembrane region" description="Helical" evidence="6">
    <location>
        <begin position="12"/>
        <end position="37"/>
    </location>
</feature>
<evidence type="ECO:0000256" key="3">
    <source>
        <dbReference type="ARBA" id="ARBA00022692"/>
    </source>
</evidence>
<keyword evidence="3 6" id="KW-0812">Transmembrane</keyword>
<dbReference type="InterPro" id="IPR013525">
    <property type="entry name" value="ABC2_TM"/>
</dbReference>
<feature type="transmembrane region" description="Helical" evidence="6">
    <location>
        <begin position="183"/>
        <end position="206"/>
    </location>
</feature>
<feature type="transmembrane region" description="Helical" evidence="6">
    <location>
        <begin position="291"/>
        <end position="310"/>
    </location>
</feature>
<dbReference type="OrthoDB" id="5328981at2"/>
<keyword evidence="4 6" id="KW-1133">Transmembrane helix</keyword>
<reference evidence="9" key="1">
    <citation type="submission" date="2016-07" db="EMBL/GenBank/DDBJ databases">
        <authorList>
            <person name="Florea S."/>
            <person name="Webb J.S."/>
            <person name="Jaromczyk J."/>
            <person name="Schardl C.L."/>
        </authorList>
    </citation>
    <scope>NUCLEOTIDE SEQUENCE [LARGE SCALE GENOMIC DNA]</scope>
    <source>
        <strain evidence="9">MIT 01-6242</strain>
    </source>
</reference>
<dbReference type="PANTHER" id="PTHR30294:SF47">
    <property type="entry name" value="INNER MEMBRANE TRANSPORT PERMEASE YHHJ"/>
    <property type="match status" value="1"/>
</dbReference>
<keyword evidence="9" id="KW-1185">Reference proteome</keyword>
<dbReference type="Pfam" id="PF12698">
    <property type="entry name" value="ABC2_membrane_3"/>
    <property type="match status" value="1"/>
</dbReference>
<evidence type="ECO:0000259" key="7">
    <source>
        <dbReference type="Pfam" id="PF12698"/>
    </source>
</evidence>
<dbReference type="GO" id="GO:0140359">
    <property type="term" value="F:ABC-type transporter activity"/>
    <property type="evidence" value="ECO:0007669"/>
    <property type="project" value="InterPro"/>
</dbReference>
<keyword evidence="2" id="KW-1003">Cell membrane</keyword>
<name>A0A1B1U4T0_9HELI</name>
<organism evidence="8 9">
    <name type="scientific">Helicobacter enhydrae</name>
    <dbReference type="NCBI Taxonomy" id="222136"/>
    <lineage>
        <taxon>Bacteria</taxon>
        <taxon>Pseudomonadati</taxon>
        <taxon>Campylobacterota</taxon>
        <taxon>Epsilonproteobacteria</taxon>
        <taxon>Campylobacterales</taxon>
        <taxon>Helicobacteraceae</taxon>
        <taxon>Helicobacter</taxon>
    </lineage>
</organism>
<feature type="transmembrane region" description="Helical" evidence="6">
    <location>
        <begin position="262"/>
        <end position="284"/>
    </location>
</feature>
<comment type="subcellular location">
    <subcellularLocation>
        <location evidence="1">Cell membrane</location>
        <topology evidence="1">Multi-pass membrane protein</topology>
    </subcellularLocation>
</comment>
<keyword evidence="5 6" id="KW-0472">Membrane</keyword>
<evidence type="ECO:0000256" key="6">
    <source>
        <dbReference type="SAM" id="Phobius"/>
    </source>
</evidence>
<sequence length="375" mass="42097">MFGEIKKDLHSLFHRPFSLLILILPAPLIALLLYFAIGNGILKQMPIGIVDEDHSSHSSEIIFALNASPAISIQKYYTNLEDAKSDLANARIFGLLVIPEHLQSNIKKGIQTPIPFFYNAQFLLVAKTLQSKVLQIIGTENVKFKMAKNLVENKTFVGALSKSVPISEQITALYNPDSSYAQFLLTAILPCSFVILVCCSMLNAMIRDPRTSFEIQVPTRELLCAIFAKVLNNTMFYLIIWCMMMFFFVVVMQLPMRGDWKLLFVGALTLILAYNAITLFIFVLTKQSTRAISIISVYSAPSFAFAGITFPTNSMNTFSLFWSNFLPISHYLELYIQQANYGGSVQEALRLIATNTPFLLFGIIAISLLVLRNQK</sequence>
<dbReference type="AlphaFoldDB" id="A0A1B1U4T0"/>
<accession>A0A1B1U4T0</accession>
<feature type="transmembrane region" description="Helical" evidence="6">
    <location>
        <begin position="351"/>
        <end position="371"/>
    </location>
</feature>
<dbReference type="InterPro" id="IPR051449">
    <property type="entry name" value="ABC-2_transporter_component"/>
</dbReference>
<dbReference type="Proteomes" id="UP000092884">
    <property type="component" value="Chromosome"/>
</dbReference>
<gene>
    <name evidence="8" type="ORF">BBW65_02330</name>
</gene>
<feature type="domain" description="ABC-2 type transporter transmembrane" evidence="7">
    <location>
        <begin position="19"/>
        <end position="366"/>
    </location>
</feature>
<dbReference type="RefSeq" id="WP_066339150.1">
    <property type="nucleotide sequence ID" value="NZ_CP016503.1"/>
</dbReference>
<dbReference type="KEGG" id="het:BBW65_02330"/>
<evidence type="ECO:0000256" key="4">
    <source>
        <dbReference type="ARBA" id="ARBA00022989"/>
    </source>
</evidence>
<dbReference type="EMBL" id="CP016503">
    <property type="protein sequence ID" value="ANV97712.1"/>
    <property type="molecule type" value="Genomic_DNA"/>
</dbReference>
<dbReference type="PANTHER" id="PTHR30294">
    <property type="entry name" value="MEMBRANE COMPONENT OF ABC TRANSPORTER YHHJ-RELATED"/>
    <property type="match status" value="1"/>
</dbReference>
<evidence type="ECO:0000256" key="2">
    <source>
        <dbReference type="ARBA" id="ARBA00022475"/>
    </source>
</evidence>
<protein>
    <recommendedName>
        <fullName evidence="7">ABC-2 type transporter transmembrane domain-containing protein</fullName>
    </recommendedName>
</protein>